<organism evidence="1 2">
    <name type="scientific">Racocetra persica</name>
    <dbReference type="NCBI Taxonomy" id="160502"/>
    <lineage>
        <taxon>Eukaryota</taxon>
        <taxon>Fungi</taxon>
        <taxon>Fungi incertae sedis</taxon>
        <taxon>Mucoromycota</taxon>
        <taxon>Glomeromycotina</taxon>
        <taxon>Glomeromycetes</taxon>
        <taxon>Diversisporales</taxon>
        <taxon>Gigasporaceae</taxon>
        <taxon>Racocetra</taxon>
    </lineage>
</organism>
<keyword evidence="2" id="KW-1185">Reference proteome</keyword>
<feature type="non-terminal residue" evidence="1">
    <location>
        <position position="59"/>
    </location>
</feature>
<protein>
    <submittedName>
        <fullName evidence="1">28739_t:CDS:1</fullName>
    </submittedName>
</protein>
<sequence>STIQYNGDDFSITYADGSSSHGWIEMSLTKNTKNGSWFNTNIKDARNSSFAKDIKNVSY</sequence>
<evidence type="ECO:0000313" key="1">
    <source>
        <dbReference type="EMBL" id="CAG8640210.1"/>
    </source>
</evidence>
<comment type="caution">
    <text evidence="1">The sequence shown here is derived from an EMBL/GenBank/DDBJ whole genome shotgun (WGS) entry which is preliminary data.</text>
</comment>
<name>A0ACA9NBK0_9GLOM</name>
<reference evidence="1" key="1">
    <citation type="submission" date="2021-06" db="EMBL/GenBank/DDBJ databases">
        <authorList>
            <person name="Kallberg Y."/>
            <person name="Tangrot J."/>
            <person name="Rosling A."/>
        </authorList>
    </citation>
    <scope>NUCLEOTIDE SEQUENCE</scope>
    <source>
        <strain evidence="1">MA461A</strain>
    </source>
</reference>
<accession>A0ACA9NBK0</accession>
<proteinExistence type="predicted"/>
<evidence type="ECO:0000313" key="2">
    <source>
        <dbReference type="Proteomes" id="UP000789920"/>
    </source>
</evidence>
<dbReference type="EMBL" id="CAJVQC010012620">
    <property type="protein sequence ID" value="CAG8640210.1"/>
    <property type="molecule type" value="Genomic_DNA"/>
</dbReference>
<feature type="non-terminal residue" evidence="1">
    <location>
        <position position="1"/>
    </location>
</feature>
<dbReference type="Proteomes" id="UP000789920">
    <property type="component" value="Unassembled WGS sequence"/>
</dbReference>
<gene>
    <name evidence="1" type="ORF">RPERSI_LOCUS7451</name>
</gene>